<name>A0A7U8C3B3_NEPCE</name>
<evidence type="ECO:0000313" key="8">
    <source>
        <dbReference type="Proteomes" id="UP000002171"/>
    </source>
</evidence>
<dbReference type="GO" id="GO:0008168">
    <property type="term" value="F:methyltransferase activity"/>
    <property type="evidence" value="ECO:0007669"/>
    <property type="project" value="UniProtKB-KW"/>
</dbReference>
<gene>
    <name evidence="7" type="ORF">MED92_13648</name>
</gene>
<organism evidence="7 8">
    <name type="scientific">Neptuniibacter caesariensis</name>
    <dbReference type="NCBI Taxonomy" id="207954"/>
    <lineage>
        <taxon>Bacteria</taxon>
        <taxon>Pseudomonadati</taxon>
        <taxon>Pseudomonadota</taxon>
        <taxon>Gammaproteobacteria</taxon>
        <taxon>Oceanospirillales</taxon>
        <taxon>Oceanospirillaceae</taxon>
        <taxon>Neptuniibacter</taxon>
    </lineage>
</organism>
<accession>A0A7U8C3B3</accession>
<keyword evidence="8" id="KW-1185">Reference proteome</keyword>
<evidence type="ECO:0000313" key="7">
    <source>
        <dbReference type="EMBL" id="EAR60723.1"/>
    </source>
</evidence>
<proteinExistence type="inferred from homology"/>
<dbReference type="InterPro" id="IPR003333">
    <property type="entry name" value="CMAS"/>
</dbReference>
<keyword evidence="5" id="KW-0443">Lipid metabolism</keyword>
<sequence>MKACEQTTAITRIKQPTWFEQKLLNRLEAQLDNSCGTLQLTLPSGYQCSLGSGSPHADVKLNNFKPLVRLYLGGINGWSESYLAGEWECRDLTQLVKWALAYEEQLGDFSKASIVTRTLHNLYHRRRDNTRKGSRKNIAAHYDLGNDFYKHWLDQSMTYSSALYQSEDEPLHLAQQNKYARILELLEAEDDHHVVEIGCGWGGFALKASTEHNLKVHGITLSKEQLSWAQNKVKDAKMDDRVHLSLTDYRDLNHQYDGVVSIEMFEAVGEAHWDTYFETLKKVLKPGGNAVLQVITIEDERFESYRNQADFIQRYVFPGGMLPSVSILKDKIEEHGFTLKKHQLFGKDYARTLREWYRDFENSWDQIRPQGFDETFYRLWRYYLAYCEGGFEHGSIDVGLYVLAHKDEQYS</sequence>
<comment type="caution">
    <text evidence="7">The sequence shown here is derived from an EMBL/GenBank/DDBJ whole genome shotgun (WGS) entry which is preliminary data.</text>
</comment>
<dbReference type="RefSeq" id="WP_007020395.1">
    <property type="nucleotide sequence ID" value="NZ_CH724125.1"/>
</dbReference>
<evidence type="ECO:0000256" key="1">
    <source>
        <dbReference type="ARBA" id="ARBA00010815"/>
    </source>
</evidence>
<evidence type="ECO:0000256" key="3">
    <source>
        <dbReference type="ARBA" id="ARBA00022679"/>
    </source>
</evidence>
<dbReference type="GO" id="GO:0032259">
    <property type="term" value="P:methylation"/>
    <property type="evidence" value="ECO:0007669"/>
    <property type="project" value="UniProtKB-KW"/>
</dbReference>
<dbReference type="Proteomes" id="UP000002171">
    <property type="component" value="Unassembled WGS sequence"/>
</dbReference>
<evidence type="ECO:0000256" key="2">
    <source>
        <dbReference type="ARBA" id="ARBA00022603"/>
    </source>
</evidence>
<evidence type="ECO:0000256" key="5">
    <source>
        <dbReference type="ARBA" id="ARBA00023098"/>
    </source>
</evidence>
<dbReference type="PIRSF" id="PIRSF003085">
    <property type="entry name" value="CMAS"/>
    <property type="match status" value="1"/>
</dbReference>
<evidence type="ECO:0008006" key="9">
    <source>
        <dbReference type="Google" id="ProtNLM"/>
    </source>
</evidence>
<dbReference type="OrthoDB" id="9782855at2"/>
<dbReference type="Pfam" id="PF02353">
    <property type="entry name" value="CMAS"/>
    <property type="match status" value="1"/>
</dbReference>
<dbReference type="GO" id="GO:0008610">
    <property type="term" value="P:lipid biosynthetic process"/>
    <property type="evidence" value="ECO:0007669"/>
    <property type="project" value="InterPro"/>
</dbReference>
<evidence type="ECO:0000256" key="4">
    <source>
        <dbReference type="ARBA" id="ARBA00022691"/>
    </source>
</evidence>
<feature type="active site" evidence="6">
    <location>
        <position position="387"/>
    </location>
</feature>
<dbReference type="PANTHER" id="PTHR43667:SF2">
    <property type="entry name" value="FATTY ACID C-METHYL TRANSFERASE"/>
    <property type="match status" value="1"/>
</dbReference>
<dbReference type="SUPFAM" id="SSF53335">
    <property type="entry name" value="S-adenosyl-L-methionine-dependent methyltransferases"/>
    <property type="match status" value="1"/>
</dbReference>
<keyword evidence="2" id="KW-0489">Methyltransferase</keyword>
<dbReference type="AlphaFoldDB" id="A0A7U8C3B3"/>
<dbReference type="Gene3D" id="3.40.50.150">
    <property type="entry name" value="Vaccinia Virus protein VP39"/>
    <property type="match status" value="1"/>
</dbReference>
<dbReference type="EMBL" id="AAOW01000014">
    <property type="protein sequence ID" value="EAR60723.1"/>
    <property type="molecule type" value="Genomic_DNA"/>
</dbReference>
<protein>
    <recommendedName>
        <fullName evidence="9">SAM-dependent methyltransferase</fullName>
    </recommendedName>
</protein>
<keyword evidence="4" id="KW-0949">S-adenosyl-L-methionine</keyword>
<keyword evidence="3" id="KW-0808">Transferase</keyword>
<dbReference type="InterPro" id="IPR029063">
    <property type="entry name" value="SAM-dependent_MTases_sf"/>
</dbReference>
<reference evidence="7 8" key="1">
    <citation type="submission" date="2006-02" db="EMBL/GenBank/DDBJ databases">
        <authorList>
            <person name="Pinhassi J."/>
            <person name="Pedros-Alio C."/>
            <person name="Ferriera S."/>
            <person name="Johnson J."/>
            <person name="Kravitz S."/>
            <person name="Halpern A."/>
            <person name="Remington K."/>
            <person name="Beeson K."/>
            <person name="Tran B."/>
            <person name="Rogers Y.-H."/>
            <person name="Friedman R."/>
            <person name="Venter J.C."/>
        </authorList>
    </citation>
    <scope>NUCLEOTIDE SEQUENCE [LARGE SCALE GENOMIC DNA]</scope>
    <source>
        <strain evidence="7 8">MED92</strain>
    </source>
</reference>
<dbReference type="InterPro" id="IPR050723">
    <property type="entry name" value="CFA/CMAS"/>
</dbReference>
<dbReference type="CDD" id="cd02440">
    <property type="entry name" value="AdoMet_MTases"/>
    <property type="match status" value="1"/>
</dbReference>
<evidence type="ECO:0000256" key="6">
    <source>
        <dbReference type="PIRSR" id="PIRSR003085-1"/>
    </source>
</evidence>
<comment type="similarity">
    <text evidence="1">Belongs to the CFA/CMAS family.</text>
</comment>
<dbReference type="PANTHER" id="PTHR43667">
    <property type="entry name" value="CYCLOPROPANE-FATTY-ACYL-PHOSPHOLIPID SYNTHASE"/>
    <property type="match status" value="1"/>
</dbReference>